<reference evidence="1 2" key="1">
    <citation type="submission" date="2019-08" db="EMBL/GenBank/DDBJ databases">
        <title>Deep-cultivation of Planctomycetes and their phenomic and genomic characterization uncovers novel biology.</title>
        <authorList>
            <person name="Wiegand S."/>
            <person name="Jogler M."/>
            <person name="Boedeker C."/>
            <person name="Pinto D."/>
            <person name="Vollmers J."/>
            <person name="Rivas-Marin E."/>
            <person name="Kohn T."/>
            <person name="Peeters S.H."/>
            <person name="Heuer A."/>
            <person name="Rast P."/>
            <person name="Oberbeckmann S."/>
            <person name="Bunk B."/>
            <person name="Jeske O."/>
            <person name="Meyerdierks A."/>
            <person name="Storesund J.E."/>
            <person name="Kallscheuer N."/>
            <person name="Luecker S."/>
            <person name="Lage O.M."/>
            <person name="Pohl T."/>
            <person name="Merkel B.J."/>
            <person name="Hornburger P."/>
            <person name="Mueller R.-W."/>
            <person name="Bruemmer F."/>
            <person name="Labrenz M."/>
            <person name="Spormann A.M."/>
            <person name="Op Den Camp H."/>
            <person name="Overmann J."/>
            <person name="Amann R."/>
            <person name="Jetten M.S.M."/>
            <person name="Mascher T."/>
            <person name="Medema M.H."/>
            <person name="Devos D.P."/>
            <person name="Kaster A.-K."/>
            <person name="Ovreas L."/>
            <person name="Rohde M."/>
            <person name="Galperin M.Y."/>
            <person name="Jogler C."/>
        </authorList>
    </citation>
    <scope>NUCLEOTIDE SEQUENCE [LARGE SCALE GENOMIC DNA]</scope>
    <source>
        <strain evidence="1 2">LF1</strain>
    </source>
</reference>
<sequence length="184" mass="19821">MPVSAVALAYFTVVEDQRTGWTGGLLLLSSGGRPLEFQCTLPVRPSRAHEILFGVSLREHLIGEVIGPLLVKKCRTPISMLCCDQPESMAMDGVTDFPIALVVDAAEEEEGPISSDTLTGCGDVMLAGTQLLVPMEQVEQAALVADQMKDLADASEPFERIREAIKEAHSQIARSQQASQREAA</sequence>
<dbReference type="AlphaFoldDB" id="A0A5B1CR29"/>
<dbReference type="RefSeq" id="WP_068265540.1">
    <property type="nucleotide sequence ID" value="NZ_LWSK01000090.1"/>
</dbReference>
<name>A0A5B1CR29_9BACT</name>
<organism evidence="1 2">
    <name type="scientific">Rubripirellula obstinata</name>
    <dbReference type="NCBI Taxonomy" id="406547"/>
    <lineage>
        <taxon>Bacteria</taxon>
        <taxon>Pseudomonadati</taxon>
        <taxon>Planctomycetota</taxon>
        <taxon>Planctomycetia</taxon>
        <taxon>Pirellulales</taxon>
        <taxon>Pirellulaceae</taxon>
        <taxon>Rubripirellula</taxon>
    </lineage>
</organism>
<accession>A0A5B1CR29</accession>
<dbReference type="OrthoDB" id="268932at2"/>
<evidence type="ECO:0000313" key="1">
    <source>
        <dbReference type="EMBL" id="KAA1262100.1"/>
    </source>
</evidence>
<dbReference type="Proteomes" id="UP000322699">
    <property type="component" value="Unassembled WGS sequence"/>
</dbReference>
<dbReference type="EMBL" id="VRLW01000001">
    <property type="protein sequence ID" value="KAA1262100.1"/>
    <property type="molecule type" value="Genomic_DNA"/>
</dbReference>
<proteinExistence type="predicted"/>
<gene>
    <name evidence="1" type="ORF">LF1_46610</name>
</gene>
<keyword evidence="2" id="KW-1185">Reference proteome</keyword>
<protein>
    <submittedName>
        <fullName evidence="1">Uncharacterized protein</fullName>
    </submittedName>
</protein>
<comment type="caution">
    <text evidence="1">The sequence shown here is derived from an EMBL/GenBank/DDBJ whole genome shotgun (WGS) entry which is preliminary data.</text>
</comment>
<evidence type="ECO:0000313" key="2">
    <source>
        <dbReference type="Proteomes" id="UP000322699"/>
    </source>
</evidence>